<dbReference type="KEGG" id="ptkz:JDV02_005278"/>
<sequence>MLPEDEGLVLRICIAHPASMDRSGSIGNNSFLRAHLCPAGTFWIVEGSGVEAACKGRVRLARRARTGTEGLVNASSSLWKIPGGPISPSPHQGIIVTADQHP</sequence>
<accession>A0A9Q8QH16</accession>
<organism evidence="2 3">
    <name type="scientific">Purpureocillium takamizusanense</name>
    <dbReference type="NCBI Taxonomy" id="2060973"/>
    <lineage>
        <taxon>Eukaryota</taxon>
        <taxon>Fungi</taxon>
        <taxon>Dikarya</taxon>
        <taxon>Ascomycota</taxon>
        <taxon>Pezizomycotina</taxon>
        <taxon>Sordariomycetes</taxon>
        <taxon>Hypocreomycetidae</taxon>
        <taxon>Hypocreales</taxon>
        <taxon>Ophiocordycipitaceae</taxon>
        <taxon>Purpureocillium</taxon>
    </lineage>
</organism>
<evidence type="ECO:0000313" key="2">
    <source>
        <dbReference type="EMBL" id="UNI19061.1"/>
    </source>
</evidence>
<reference evidence="2" key="1">
    <citation type="submission" date="2021-11" db="EMBL/GenBank/DDBJ databases">
        <title>Purpureocillium_takamizusanense_genome.</title>
        <authorList>
            <person name="Nguyen N.-H."/>
        </authorList>
    </citation>
    <scope>NUCLEOTIDE SEQUENCE</scope>
    <source>
        <strain evidence="2">PT3</strain>
    </source>
</reference>
<dbReference type="EMBL" id="CP086357">
    <property type="protein sequence ID" value="UNI19061.1"/>
    <property type="molecule type" value="Genomic_DNA"/>
</dbReference>
<proteinExistence type="predicted"/>
<protein>
    <submittedName>
        <fullName evidence="2">Uncharacterized protein</fullName>
    </submittedName>
</protein>
<gene>
    <name evidence="2" type="ORF">JDV02_005278</name>
</gene>
<evidence type="ECO:0000256" key="1">
    <source>
        <dbReference type="SAM" id="MobiDB-lite"/>
    </source>
</evidence>
<dbReference type="Proteomes" id="UP000829364">
    <property type="component" value="Chromosome 4"/>
</dbReference>
<keyword evidence="3" id="KW-1185">Reference proteome</keyword>
<dbReference type="GeneID" id="72067227"/>
<evidence type="ECO:0000313" key="3">
    <source>
        <dbReference type="Proteomes" id="UP000829364"/>
    </source>
</evidence>
<dbReference type="RefSeq" id="XP_047842542.1">
    <property type="nucleotide sequence ID" value="XM_047986560.1"/>
</dbReference>
<dbReference type="AlphaFoldDB" id="A0A9Q8QH16"/>
<feature type="region of interest" description="Disordered" evidence="1">
    <location>
        <begin position="82"/>
        <end position="102"/>
    </location>
</feature>
<name>A0A9Q8QH16_9HYPO</name>